<dbReference type="Pfam" id="PF01636">
    <property type="entry name" value="APH"/>
    <property type="match status" value="1"/>
</dbReference>
<dbReference type="InterPro" id="IPR052077">
    <property type="entry name" value="CcrZ_PhaseVar_Mediator"/>
</dbReference>
<dbReference type="HOGENOM" id="CLU_1123571_0_0_14"/>
<dbReference type="Gene3D" id="3.90.1200.10">
    <property type="match status" value="1"/>
</dbReference>
<dbReference type="InterPro" id="IPR011009">
    <property type="entry name" value="Kinase-like_dom_sf"/>
</dbReference>
<evidence type="ECO:0000313" key="2">
    <source>
        <dbReference type="EMBL" id="AKA49747.1"/>
    </source>
</evidence>
<protein>
    <recommendedName>
        <fullName evidence="1">Aminoglycoside phosphotransferase domain-containing protein</fullName>
    </recommendedName>
</protein>
<dbReference type="PANTHER" id="PTHR40086">
    <property type="entry name" value="PHOSPHOTRANSFERASE YTMP-RELATED"/>
    <property type="match status" value="1"/>
</dbReference>
<accession>A0A0D5ZJ41</accession>
<dbReference type="PATRIC" id="fig|29556.3.peg.82"/>
<dbReference type="EMBL" id="CP011021">
    <property type="protein sequence ID" value="AKA49747.1"/>
    <property type="molecule type" value="Genomic_DNA"/>
</dbReference>
<reference evidence="2 3" key="1">
    <citation type="journal article" date="2015" name="Genome Announc.">
        <title>Complete Genome Sequence of Mycoplasma meleagridis, a Possible Emerging Pathogen in Chickens.</title>
        <authorList>
            <person name="Abolnik C."/>
        </authorList>
    </citation>
    <scope>NUCLEOTIDE SEQUENCE [LARGE SCALE GENOMIC DNA]</scope>
    <source>
        <strain evidence="2 3">B2096 8B</strain>
    </source>
</reference>
<dbReference type="Proteomes" id="UP000032722">
    <property type="component" value="Chromosome"/>
</dbReference>
<dbReference type="SUPFAM" id="SSF56112">
    <property type="entry name" value="Protein kinase-like (PK-like)"/>
    <property type="match status" value="1"/>
</dbReference>
<organism evidence="3">
    <name type="scientific">Mycoplasmopsis gallinacea</name>
    <dbReference type="NCBI Taxonomy" id="29556"/>
    <lineage>
        <taxon>Bacteria</taxon>
        <taxon>Bacillati</taxon>
        <taxon>Mycoplasmatota</taxon>
        <taxon>Mycoplasmoidales</taxon>
        <taxon>Metamycoplasmataceae</taxon>
        <taxon>Mycoplasmopsis</taxon>
    </lineage>
</organism>
<feature type="domain" description="Aminoglycoside phosphotransferase" evidence="1">
    <location>
        <begin position="53"/>
        <end position="189"/>
    </location>
</feature>
<gene>
    <name evidence="2" type="ORF">VO56_00410</name>
</gene>
<dbReference type="AlphaFoldDB" id="A0A0D5ZJ41"/>
<name>A0A0D5ZJ41_9BACT</name>
<evidence type="ECO:0000313" key="3">
    <source>
        <dbReference type="Proteomes" id="UP000032722"/>
    </source>
</evidence>
<evidence type="ECO:0000259" key="1">
    <source>
        <dbReference type="Pfam" id="PF01636"/>
    </source>
</evidence>
<dbReference type="PANTHER" id="PTHR40086:SF1">
    <property type="entry name" value="CELL CYCLE REGULATOR CCRZ"/>
    <property type="match status" value="1"/>
</dbReference>
<dbReference type="InterPro" id="IPR002575">
    <property type="entry name" value="Aminoglycoside_PTrfase"/>
</dbReference>
<proteinExistence type="predicted"/>
<dbReference type="KEGG" id="mgb:VO56_00410"/>
<sequence>MELIKKGYTNISYKDGEIFCQEKILNGFNHNVDYKLLNQFDFVPKFIKQDDKFVYWEFIENQKFAPTNENLEKIAANLKQLHSSSVKFQDNFMIKRLDSFLSLIEKWGRTSELITNSFNLVKEIFASDNQNNYPIHNDLYFSNILKTDEKLYFVDWEYASMGNRLFDLALFATATDLSDEQEEVFLNFYNVKLDEKQIYINQKFIAYFFIVTWALSKEQIPINDKYFIDKLSQYYQICK</sequence>